<dbReference type="FunFam" id="3.40.50.720:FF:000143">
    <property type="entry name" value="Fatty acyl-CoA reductase"/>
    <property type="match status" value="1"/>
</dbReference>
<keyword evidence="8 10" id="KW-0472">Membrane</keyword>
<feature type="transmembrane region" description="Helical" evidence="10">
    <location>
        <begin position="488"/>
        <end position="506"/>
    </location>
</feature>
<evidence type="ECO:0000256" key="2">
    <source>
        <dbReference type="ARBA" id="ARBA00005928"/>
    </source>
</evidence>
<dbReference type="RefSeq" id="XP_011495914.1">
    <property type="nucleotide sequence ID" value="XM_011497612.1"/>
</dbReference>
<dbReference type="Pfam" id="PF03015">
    <property type="entry name" value="Sterile"/>
    <property type="match status" value="1"/>
</dbReference>
<dbReference type="GO" id="GO:0016020">
    <property type="term" value="C:membrane"/>
    <property type="evidence" value="ECO:0007669"/>
    <property type="project" value="UniProtKB-SubCell"/>
</dbReference>
<evidence type="ECO:0000259" key="11">
    <source>
        <dbReference type="Pfam" id="PF03015"/>
    </source>
</evidence>
<keyword evidence="4 10" id="KW-0812">Transmembrane</keyword>
<dbReference type="InterPro" id="IPR033640">
    <property type="entry name" value="FAR_C"/>
</dbReference>
<keyword evidence="6 10" id="KW-1133">Transmembrane helix</keyword>
<dbReference type="KEGG" id="csol:105360650"/>
<reference evidence="14" key="1">
    <citation type="submission" date="2025-08" db="UniProtKB">
        <authorList>
            <consortium name="RefSeq"/>
        </authorList>
    </citation>
    <scope>IDENTIFICATION</scope>
</reference>
<evidence type="ECO:0000313" key="14">
    <source>
        <dbReference type="RefSeq" id="XP_011495914.1"/>
    </source>
</evidence>
<name>A0AAJ7DT21_9HYME</name>
<evidence type="ECO:0000256" key="3">
    <source>
        <dbReference type="ARBA" id="ARBA00022516"/>
    </source>
</evidence>
<evidence type="ECO:0000256" key="4">
    <source>
        <dbReference type="ARBA" id="ARBA00022692"/>
    </source>
</evidence>
<comment type="similarity">
    <text evidence="2 10">Belongs to the fatty acyl-CoA reductase family.</text>
</comment>
<sequence length="507" mass="57780">MSSQVAEFYNSKNIFVTGGTGFLGISVIEKILRCCPDVKNIYILIRPRKGKNAQDRMQDVINNSVFDKIKQEGQTALFKKLIPVGGDVGEDHLGLSSEDRLALVEHIQIVFHSAATLDFQADLKSTVNINLLGTRRVVEFCQELRNLKALIHVSSAYVNSMLKEVYEHIYPAPTDVNELLKQVKELNDNELNEATADIIKDHPNPYTFTKHLAEHEIANSKLPAVIIRPSMIVGAWKEPIPGWTISKNGPQGFLMGASKGIVRRLPVAKDLIYDYIPVDIVVNSLVIAAYIIERDGLKAVKVYHLTSSTCTPFKWAAVSDKINIYLHSYPLASAIWYPNLKLLPSLFWFRISAFFVHMIPAYILDTIIRISGGRPMLVRLHTNVNESLKRLEKFIFSEWKFYNNHTLELYETLSEVDKEKFTLDIKTIDWETYFIDLTKGVRIYLHNEPLKTLNKAKRKDKILLIIHLLLKVIILSFIWWIVKASCGLGWSQTGMIVPIAYFILNLL</sequence>
<dbReference type="InterPro" id="IPR013120">
    <property type="entry name" value="FAR_NAD-bd"/>
</dbReference>
<dbReference type="InterPro" id="IPR036291">
    <property type="entry name" value="NAD(P)-bd_dom_sf"/>
</dbReference>
<dbReference type="Proteomes" id="UP000695007">
    <property type="component" value="Unplaced"/>
</dbReference>
<feature type="domain" description="Fatty acyl-CoA reductase C-terminal" evidence="11">
    <location>
        <begin position="357"/>
        <end position="448"/>
    </location>
</feature>
<dbReference type="PANTHER" id="PTHR11011">
    <property type="entry name" value="MALE STERILITY PROTEIN 2-RELATED"/>
    <property type="match status" value="1"/>
</dbReference>
<keyword evidence="7 10" id="KW-0443">Lipid metabolism</keyword>
<dbReference type="GO" id="GO:0102965">
    <property type="term" value="F:alcohol-forming long-chain fatty acyl-CoA reductase activity"/>
    <property type="evidence" value="ECO:0007669"/>
    <property type="project" value="UniProtKB-EC"/>
</dbReference>
<feature type="domain" description="Thioester reductase (TE)" evidence="12">
    <location>
        <begin position="16"/>
        <end position="284"/>
    </location>
</feature>
<evidence type="ECO:0000313" key="13">
    <source>
        <dbReference type="Proteomes" id="UP000695007"/>
    </source>
</evidence>
<dbReference type="SUPFAM" id="SSF51735">
    <property type="entry name" value="NAD(P)-binding Rossmann-fold domains"/>
    <property type="match status" value="1"/>
</dbReference>
<feature type="transmembrane region" description="Helical" evidence="10">
    <location>
        <begin position="462"/>
        <end position="482"/>
    </location>
</feature>
<dbReference type="InterPro" id="IPR026055">
    <property type="entry name" value="FAR"/>
</dbReference>
<evidence type="ECO:0000259" key="12">
    <source>
        <dbReference type="Pfam" id="PF07993"/>
    </source>
</evidence>
<keyword evidence="5 10" id="KW-0521">NADP</keyword>
<comment type="function">
    <text evidence="10">Catalyzes the reduction of fatty acyl-CoA to fatty alcohols.</text>
</comment>
<dbReference type="AlphaFoldDB" id="A0AAJ7DT21"/>
<keyword evidence="13" id="KW-1185">Reference proteome</keyword>
<organism evidence="13 14">
    <name type="scientific">Ceratosolen solmsi marchali</name>
    <dbReference type="NCBI Taxonomy" id="326594"/>
    <lineage>
        <taxon>Eukaryota</taxon>
        <taxon>Metazoa</taxon>
        <taxon>Ecdysozoa</taxon>
        <taxon>Arthropoda</taxon>
        <taxon>Hexapoda</taxon>
        <taxon>Insecta</taxon>
        <taxon>Pterygota</taxon>
        <taxon>Neoptera</taxon>
        <taxon>Endopterygota</taxon>
        <taxon>Hymenoptera</taxon>
        <taxon>Apocrita</taxon>
        <taxon>Proctotrupomorpha</taxon>
        <taxon>Chalcidoidea</taxon>
        <taxon>Agaonidae</taxon>
        <taxon>Agaoninae</taxon>
        <taxon>Ceratosolen</taxon>
    </lineage>
</organism>
<accession>A0AAJ7DT21</accession>
<dbReference type="PANTHER" id="PTHR11011:SF45">
    <property type="entry name" value="FATTY ACYL-COA REDUCTASE CG8306-RELATED"/>
    <property type="match status" value="1"/>
</dbReference>
<comment type="catalytic activity">
    <reaction evidence="9 10">
        <text>a long-chain fatty acyl-CoA + 2 NADPH + 2 H(+) = a long-chain primary fatty alcohol + 2 NADP(+) + CoA</text>
        <dbReference type="Rhea" id="RHEA:52716"/>
        <dbReference type="ChEBI" id="CHEBI:15378"/>
        <dbReference type="ChEBI" id="CHEBI:57287"/>
        <dbReference type="ChEBI" id="CHEBI:57783"/>
        <dbReference type="ChEBI" id="CHEBI:58349"/>
        <dbReference type="ChEBI" id="CHEBI:77396"/>
        <dbReference type="ChEBI" id="CHEBI:83139"/>
        <dbReference type="EC" id="1.2.1.84"/>
    </reaction>
</comment>
<dbReference type="Gene3D" id="3.40.50.720">
    <property type="entry name" value="NAD(P)-binding Rossmann-like Domain"/>
    <property type="match status" value="1"/>
</dbReference>
<evidence type="ECO:0000256" key="8">
    <source>
        <dbReference type="ARBA" id="ARBA00023136"/>
    </source>
</evidence>
<dbReference type="GO" id="GO:0035336">
    <property type="term" value="P:long-chain fatty-acyl-CoA metabolic process"/>
    <property type="evidence" value="ECO:0007669"/>
    <property type="project" value="TreeGrafter"/>
</dbReference>
<evidence type="ECO:0000256" key="1">
    <source>
        <dbReference type="ARBA" id="ARBA00004141"/>
    </source>
</evidence>
<dbReference type="CDD" id="cd05236">
    <property type="entry name" value="FAR-N_SDR_e"/>
    <property type="match status" value="1"/>
</dbReference>
<dbReference type="EC" id="1.2.1.84" evidence="10"/>
<keyword evidence="3 10" id="KW-0444">Lipid biosynthesis</keyword>
<dbReference type="GO" id="GO:0005777">
    <property type="term" value="C:peroxisome"/>
    <property type="evidence" value="ECO:0007669"/>
    <property type="project" value="TreeGrafter"/>
</dbReference>
<dbReference type="Pfam" id="PF07993">
    <property type="entry name" value="NAD_binding_4"/>
    <property type="match status" value="1"/>
</dbReference>
<gene>
    <name evidence="14" type="primary">LOC105360650</name>
</gene>
<dbReference type="GO" id="GO:0080019">
    <property type="term" value="F:alcohol-forming very long-chain fatty acyl-CoA reductase activity"/>
    <property type="evidence" value="ECO:0007669"/>
    <property type="project" value="InterPro"/>
</dbReference>
<protein>
    <recommendedName>
        <fullName evidence="10">Fatty acyl-CoA reductase</fullName>
        <ecNumber evidence="10">1.2.1.84</ecNumber>
    </recommendedName>
</protein>
<evidence type="ECO:0000256" key="9">
    <source>
        <dbReference type="ARBA" id="ARBA00052530"/>
    </source>
</evidence>
<evidence type="ECO:0000256" key="10">
    <source>
        <dbReference type="RuleBase" id="RU363097"/>
    </source>
</evidence>
<dbReference type="GeneID" id="105360650"/>
<feature type="transmembrane region" description="Helical" evidence="10">
    <location>
        <begin position="346"/>
        <end position="364"/>
    </location>
</feature>
<comment type="subcellular location">
    <subcellularLocation>
        <location evidence="1">Membrane</location>
        <topology evidence="1">Multi-pass membrane protein</topology>
    </subcellularLocation>
</comment>
<dbReference type="CDD" id="cd09071">
    <property type="entry name" value="FAR_C"/>
    <property type="match status" value="1"/>
</dbReference>
<proteinExistence type="inferred from homology"/>
<evidence type="ECO:0000256" key="5">
    <source>
        <dbReference type="ARBA" id="ARBA00022857"/>
    </source>
</evidence>
<keyword evidence="10" id="KW-0560">Oxidoreductase</keyword>
<evidence type="ECO:0000256" key="6">
    <source>
        <dbReference type="ARBA" id="ARBA00022989"/>
    </source>
</evidence>
<evidence type="ECO:0000256" key="7">
    <source>
        <dbReference type="ARBA" id="ARBA00023098"/>
    </source>
</evidence>